<dbReference type="Proteomes" id="UP000580856">
    <property type="component" value="Unassembled WGS sequence"/>
</dbReference>
<evidence type="ECO:0000256" key="9">
    <source>
        <dbReference type="ARBA" id="ARBA00023306"/>
    </source>
</evidence>
<dbReference type="GO" id="GO:0005525">
    <property type="term" value="F:GTP binding"/>
    <property type="evidence" value="ECO:0007669"/>
    <property type="project" value="UniProtKB-UniRule"/>
</dbReference>
<dbReference type="Gene3D" id="3.40.50.300">
    <property type="entry name" value="P-loop containing nucleotide triphosphate hydrolases"/>
    <property type="match status" value="1"/>
</dbReference>
<comment type="cofactor">
    <cofactor evidence="1">
        <name>Mg(2+)</name>
        <dbReference type="ChEBI" id="CHEBI:18420"/>
    </cofactor>
</comment>
<protein>
    <recommendedName>
        <fullName evidence="10">Probable GTP-binding protein EngB</fullName>
    </recommendedName>
</protein>
<keyword evidence="4" id="KW-0479">Metal-binding</keyword>
<keyword evidence="6" id="KW-0460">Magnesium</keyword>
<dbReference type="InterPro" id="IPR027417">
    <property type="entry name" value="P-loop_NTPase"/>
</dbReference>
<keyword evidence="9 10" id="KW-0131">Cell cycle</keyword>
<dbReference type="PANTHER" id="PTHR11649">
    <property type="entry name" value="MSS1/TRME-RELATED GTP-BINDING PROTEIN"/>
    <property type="match status" value="1"/>
</dbReference>
<evidence type="ECO:0000256" key="6">
    <source>
        <dbReference type="ARBA" id="ARBA00022842"/>
    </source>
</evidence>
<accession>A0A846QIA4</accession>
<dbReference type="InterPro" id="IPR030393">
    <property type="entry name" value="G_ENGB_dom"/>
</dbReference>
<dbReference type="Pfam" id="PF01926">
    <property type="entry name" value="MMR_HSR1"/>
    <property type="match status" value="1"/>
</dbReference>
<evidence type="ECO:0000256" key="8">
    <source>
        <dbReference type="ARBA" id="ARBA00023210"/>
    </source>
</evidence>
<feature type="domain" description="EngB-type G" evidence="11">
    <location>
        <begin position="21"/>
        <end position="193"/>
    </location>
</feature>
<evidence type="ECO:0000256" key="2">
    <source>
        <dbReference type="ARBA" id="ARBA00009638"/>
    </source>
</evidence>
<comment type="caution">
    <text evidence="12">The sequence shown here is derived from an EMBL/GenBank/DDBJ whole genome shotgun (WGS) entry which is preliminary data.</text>
</comment>
<dbReference type="HAMAP" id="MF_00321">
    <property type="entry name" value="GTPase_EngB"/>
    <property type="match status" value="1"/>
</dbReference>
<dbReference type="PROSITE" id="PS51706">
    <property type="entry name" value="G_ENGB"/>
    <property type="match status" value="1"/>
</dbReference>
<dbReference type="GO" id="GO:0046872">
    <property type="term" value="F:metal ion binding"/>
    <property type="evidence" value="ECO:0007669"/>
    <property type="project" value="UniProtKB-KW"/>
</dbReference>
<evidence type="ECO:0000256" key="4">
    <source>
        <dbReference type="ARBA" id="ARBA00022723"/>
    </source>
</evidence>
<dbReference type="RefSeq" id="WP_167939930.1">
    <property type="nucleotide sequence ID" value="NZ_JAATJA010000001.1"/>
</dbReference>
<dbReference type="PANTHER" id="PTHR11649:SF13">
    <property type="entry name" value="ENGB-TYPE G DOMAIN-CONTAINING PROTEIN"/>
    <property type="match status" value="1"/>
</dbReference>
<evidence type="ECO:0000259" key="11">
    <source>
        <dbReference type="PROSITE" id="PS51706"/>
    </source>
</evidence>
<proteinExistence type="inferred from homology"/>
<evidence type="ECO:0000313" key="13">
    <source>
        <dbReference type="Proteomes" id="UP000580856"/>
    </source>
</evidence>
<sequence length="196" mass="21960">MNPTLELEKTIYLMNQLEEMPAPQVAMAGRSNVGKSSLINCLAGRKSLAKISATPGKTRSLNFYRVKPDEFYLVDLPGYGYARCSMSEREKWGKLIDAYLRNNHWLRAVAVLLDSRLTPQKIDLELVSYLQGAGIPMIPVLTKIDKTKQKDCAQRQRQWQNILGSENLPLLCSAKTGMGRDALWRAMREAAGATAE</sequence>
<organism evidence="12 13">
    <name type="scientific">Desulfobaculum xiamenense</name>
    <dbReference type="NCBI Taxonomy" id="995050"/>
    <lineage>
        <taxon>Bacteria</taxon>
        <taxon>Pseudomonadati</taxon>
        <taxon>Thermodesulfobacteriota</taxon>
        <taxon>Desulfovibrionia</taxon>
        <taxon>Desulfovibrionales</taxon>
        <taxon>Desulfovibrionaceae</taxon>
        <taxon>Desulfobaculum</taxon>
    </lineage>
</organism>
<evidence type="ECO:0000256" key="3">
    <source>
        <dbReference type="ARBA" id="ARBA00022618"/>
    </source>
</evidence>
<name>A0A846QIA4_9BACT</name>
<dbReference type="EMBL" id="JAATJA010000001">
    <property type="protein sequence ID" value="NJB66830.1"/>
    <property type="molecule type" value="Genomic_DNA"/>
</dbReference>
<dbReference type="AlphaFoldDB" id="A0A846QIA4"/>
<comment type="similarity">
    <text evidence="2 10">Belongs to the TRAFAC class TrmE-Era-EngA-EngB-Septin-like GTPase superfamily. EngB GTPase family.</text>
</comment>
<dbReference type="NCBIfam" id="TIGR03598">
    <property type="entry name" value="GTPase_YsxC"/>
    <property type="match status" value="1"/>
</dbReference>
<gene>
    <name evidence="10" type="primary">engB</name>
    <name evidence="12" type="ORF">GGQ74_000470</name>
</gene>
<evidence type="ECO:0000313" key="12">
    <source>
        <dbReference type="EMBL" id="NJB66830.1"/>
    </source>
</evidence>
<keyword evidence="13" id="KW-1185">Reference proteome</keyword>
<reference evidence="12 13" key="1">
    <citation type="submission" date="2020-03" db="EMBL/GenBank/DDBJ databases">
        <title>Genomic Encyclopedia of Type Strains, Phase IV (KMG-IV): sequencing the most valuable type-strain genomes for metagenomic binning, comparative biology and taxonomic classification.</title>
        <authorList>
            <person name="Goeker M."/>
        </authorList>
    </citation>
    <scope>NUCLEOTIDE SEQUENCE [LARGE SCALE GENOMIC DNA]</scope>
    <source>
        <strain evidence="12 13">DSM 24233</strain>
    </source>
</reference>
<keyword evidence="7 10" id="KW-0342">GTP-binding</keyword>
<dbReference type="InterPro" id="IPR019987">
    <property type="entry name" value="GTP-bd_ribosome_bio_YsxC"/>
</dbReference>
<comment type="function">
    <text evidence="10">Necessary for normal cell division and for the maintenance of normal septation.</text>
</comment>
<evidence type="ECO:0000256" key="10">
    <source>
        <dbReference type="HAMAP-Rule" id="MF_00321"/>
    </source>
</evidence>
<evidence type="ECO:0000256" key="5">
    <source>
        <dbReference type="ARBA" id="ARBA00022741"/>
    </source>
</evidence>
<keyword evidence="3 10" id="KW-0132">Cell division</keyword>
<dbReference type="CDD" id="cd01876">
    <property type="entry name" value="YihA_EngB"/>
    <property type="match status" value="1"/>
</dbReference>
<keyword evidence="8 10" id="KW-0717">Septation</keyword>
<evidence type="ECO:0000256" key="7">
    <source>
        <dbReference type="ARBA" id="ARBA00023134"/>
    </source>
</evidence>
<dbReference type="SUPFAM" id="SSF52540">
    <property type="entry name" value="P-loop containing nucleoside triphosphate hydrolases"/>
    <property type="match status" value="1"/>
</dbReference>
<evidence type="ECO:0000256" key="1">
    <source>
        <dbReference type="ARBA" id="ARBA00001946"/>
    </source>
</evidence>
<dbReference type="GO" id="GO:0000917">
    <property type="term" value="P:division septum assembly"/>
    <property type="evidence" value="ECO:0007669"/>
    <property type="project" value="UniProtKB-KW"/>
</dbReference>
<keyword evidence="5 10" id="KW-0547">Nucleotide-binding</keyword>
<dbReference type="InterPro" id="IPR006073">
    <property type="entry name" value="GTP-bd"/>
</dbReference>